<keyword evidence="5" id="KW-0677">Repeat</keyword>
<evidence type="ECO:0000256" key="2">
    <source>
        <dbReference type="ARBA" id="ARBA00006337"/>
    </source>
</evidence>
<evidence type="ECO:0000256" key="9">
    <source>
        <dbReference type="PROSITE-ProRule" id="PRU00703"/>
    </source>
</evidence>
<dbReference type="PANTHER" id="PTHR22777">
    <property type="entry name" value="HEMOLYSIN-RELATED"/>
    <property type="match status" value="1"/>
</dbReference>
<dbReference type="SMART" id="SM01091">
    <property type="entry name" value="CorC_HlyC"/>
    <property type="match status" value="1"/>
</dbReference>
<dbReference type="InterPro" id="IPR005170">
    <property type="entry name" value="Transptr-assoc_dom"/>
</dbReference>
<keyword evidence="4 10" id="KW-0812">Transmembrane</keyword>
<organism evidence="14 15">
    <name type="scientific">endosymbiont of Bathymodiolus septemdierum str. Myojin knoll</name>
    <dbReference type="NCBI Taxonomy" id="1303921"/>
    <lineage>
        <taxon>Bacteria</taxon>
        <taxon>Pseudomonadati</taxon>
        <taxon>Pseudomonadota</taxon>
        <taxon>Gammaproteobacteria</taxon>
        <taxon>sulfur-oxidizing symbionts</taxon>
    </lineage>
</organism>
<dbReference type="GO" id="GO:0005886">
    <property type="term" value="C:plasma membrane"/>
    <property type="evidence" value="ECO:0007669"/>
    <property type="project" value="UniProtKB-SubCell"/>
</dbReference>
<keyword evidence="7 9" id="KW-0129">CBS domain</keyword>
<dbReference type="InterPro" id="IPR002550">
    <property type="entry name" value="CNNM"/>
</dbReference>
<accession>A0A0P0URJ3</accession>
<sequence>MESLSTSWLFVTLIGLILASAFFSSAETSMMAINRYRLKALAKTNKKAKRTQHLLGNLDYLIGTILLGNNLVNIFASSVATILAIKLWGEDSIVLASLALTFVILVFAETTPKTFAAKYPEKVALPASIIIEIFIKIFKPFVWLIAQFSKLILITFGVKDKDTRDEISSEELKMVVDNAKPIIASNYQKMLLNIIDLEKVKVEDIMIPKHELISIDINKPSEIIKQLQRTQHTRILTYDTSSDNITGVLHMRNVVNLYAKNAFSIENVLALVQEPYFVPEGTSLAHQLAHFQAQKRRLGLVVDEYGEVRGLIVLEDILEEIVGQFTSNQNESIEEIIKQKDGSYLVDPRVSIRELNALLSINLSADKAKTLNGLILEELQSIPKRDVSIKIDNVLLDIVQISDRTIKLVKLTKP</sequence>
<dbReference type="AlphaFoldDB" id="A0A0P0URJ3"/>
<dbReference type="InterPro" id="IPR046342">
    <property type="entry name" value="CBS_dom_sf"/>
</dbReference>
<reference evidence="14 15" key="1">
    <citation type="journal article" date="2000" name="Mar. Ecol. Prog. Ser.">
        <title>Phylogenetic characterization of endosymbionts in three hydrothermal vent mussels: influence on host distributions.</title>
        <authorList>
            <person name="Fujiwara Y."/>
            <person name="Takai K."/>
            <person name="Uematsu K."/>
            <person name="Tsuchida S."/>
            <person name="Hunt J.C."/>
            <person name="Hashimoto J."/>
        </authorList>
    </citation>
    <scope>NUCLEOTIDE SEQUENCE [LARGE SCALE GENOMIC DNA]</scope>
    <source>
        <strain evidence="14 15">Myojin Knoll</strain>
    </source>
</reference>
<dbReference type="Gene3D" id="3.30.465.10">
    <property type="match status" value="1"/>
</dbReference>
<dbReference type="InterPro" id="IPR036318">
    <property type="entry name" value="FAD-bd_PCMH-like_sf"/>
</dbReference>
<dbReference type="InterPro" id="IPR000644">
    <property type="entry name" value="CBS_dom"/>
</dbReference>
<evidence type="ECO:0000256" key="7">
    <source>
        <dbReference type="ARBA" id="ARBA00023122"/>
    </source>
</evidence>
<evidence type="ECO:0000313" key="15">
    <source>
        <dbReference type="Proteomes" id="UP000067399"/>
    </source>
</evidence>
<protein>
    <submittedName>
        <fullName evidence="14">Magnesium/cobalt efflux protein</fullName>
    </submittedName>
</protein>
<dbReference type="OrthoDB" id="9797674at2"/>
<dbReference type="CDD" id="cd04590">
    <property type="entry name" value="CBS_pair_CorC_HlyC_assoc"/>
    <property type="match status" value="1"/>
</dbReference>
<evidence type="ECO:0000256" key="1">
    <source>
        <dbReference type="ARBA" id="ARBA00004651"/>
    </source>
</evidence>
<comment type="similarity">
    <text evidence="2">Belongs to the UPF0053 family.</text>
</comment>
<dbReference type="PROSITE" id="PS51371">
    <property type="entry name" value="CBS"/>
    <property type="match status" value="1"/>
</dbReference>
<dbReference type="GO" id="GO:0050660">
    <property type="term" value="F:flavin adenine dinucleotide binding"/>
    <property type="evidence" value="ECO:0007669"/>
    <property type="project" value="InterPro"/>
</dbReference>
<dbReference type="PANTHER" id="PTHR22777:SF32">
    <property type="entry name" value="UPF0053 INNER MEMBRANE PROTEIN YFJD"/>
    <property type="match status" value="1"/>
</dbReference>
<dbReference type="SUPFAM" id="SSF56176">
    <property type="entry name" value="FAD-binding/transporter-associated domain-like"/>
    <property type="match status" value="1"/>
</dbReference>
<evidence type="ECO:0000256" key="4">
    <source>
        <dbReference type="ARBA" id="ARBA00022692"/>
    </source>
</evidence>
<feature type="transmembrane region" description="Helical" evidence="11">
    <location>
        <begin position="54"/>
        <end position="87"/>
    </location>
</feature>
<dbReference type="EMBL" id="AP013042">
    <property type="protein sequence ID" value="BAS67666.1"/>
    <property type="molecule type" value="Genomic_DNA"/>
</dbReference>
<evidence type="ECO:0000313" key="14">
    <source>
        <dbReference type="EMBL" id="BAS67666.1"/>
    </source>
</evidence>
<evidence type="ECO:0000259" key="13">
    <source>
        <dbReference type="PROSITE" id="PS51846"/>
    </source>
</evidence>
<evidence type="ECO:0000256" key="8">
    <source>
        <dbReference type="ARBA" id="ARBA00023136"/>
    </source>
</evidence>
<dbReference type="STRING" id="1303921.BSEPE_0669"/>
<name>A0A0P0URJ3_9GAMM</name>
<keyword evidence="8 10" id="KW-0472">Membrane</keyword>
<evidence type="ECO:0000256" key="5">
    <source>
        <dbReference type="ARBA" id="ARBA00022737"/>
    </source>
</evidence>
<proteinExistence type="inferred from homology"/>
<evidence type="ECO:0000256" key="3">
    <source>
        <dbReference type="ARBA" id="ARBA00022475"/>
    </source>
</evidence>
<keyword evidence="6 10" id="KW-1133">Transmembrane helix</keyword>
<dbReference type="PROSITE" id="PS51846">
    <property type="entry name" value="CNNM"/>
    <property type="match status" value="1"/>
</dbReference>
<dbReference type="Pfam" id="PF01595">
    <property type="entry name" value="CNNM"/>
    <property type="match status" value="1"/>
</dbReference>
<evidence type="ECO:0000256" key="10">
    <source>
        <dbReference type="PROSITE-ProRule" id="PRU01193"/>
    </source>
</evidence>
<feature type="transmembrane region" description="Helical" evidence="11">
    <location>
        <begin position="6"/>
        <end position="33"/>
    </location>
</feature>
<evidence type="ECO:0000256" key="6">
    <source>
        <dbReference type="ARBA" id="ARBA00022989"/>
    </source>
</evidence>
<evidence type="ECO:0000259" key="12">
    <source>
        <dbReference type="PROSITE" id="PS51371"/>
    </source>
</evidence>
<dbReference type="Pfam" id="PF00571">
    <property type="entry name" value="CBS"/>
    <property type="match status" value="1"/>
</dbReference>
<dbReference type="Proteomes" id="UP000067399">
    <property type="component" value="Chromosome"/>
</dbReference>
<dbReference type="RefSeq" id="WP_066044141.1">
    <property type="nucleotide sequence ID" value="NZ_AP013042.1"/>
</dbReference>
<dbReference type="InterPro" id="IPR016169">
    <property type="entry name" value="FAD-bd_PCMH_sub2"/>
</dbReference>
<gene>
    <name evidence="14" type="ORF">BSEPE_0669</name>
</gene>
<dbReference type="InterPro" id="IPR044751">
    <property type="entry name" value="Ion_transp-like_CBS"/>
</dbReference>
<keyword evidence="15" id="KW-1185">Reference proteome</keyword>
<dbReference type="SUPFAM" id="SSF54631">
    <property type="entry name" value="CBS-domain pair"/>
    <property type="match status" value="1"/>
</dbReference>
<comment type="subcellular location">
    <subcellularLocation>
        <location evidence="1">Cell membrane</location>
        <topology evidence="1">Multi-pass membrane protein</topology>
    </subcellularLocation>
</comment>
<feature type="domain" description="CBS" evidence="12">
    <location>
        <begin position="271"/>
        <end position="332"/>
    </location>
</feature>
<evidence type="ECO:0000256" key="11">
    <source>
        <dbReference type="SAM" id="Phobius"/>
    </source>
</evidence>
<dbReference type="Gene3D" id="3.10.580.10">
    <property type="entry name" value="CBS-domain"/>
    <property type="match status" value="1"/>
</dbReference>
<feature type="transmembrane region" description="Helical" evidence="11">
    <location>
        <begin position="93"/>
        <end position="111"/>
    </location>
</feature>
<feature type="domain" description="CNNM transmembrane" evidence="13">
    <location>
        <begin position="2"/>
        <end position="196"/>
    </location>
</feature>
<dbReference type="Pfam" id="PF03471">
    <property type="entry name" value="CorC_HlyC"/>
    <property type="match status" value="1"/>
</dbReference>
<reference evidence="14 15" key="2">
    <citation type="journal article" date="2016" name="ISME J.">
        <title>Heterogeneous composition of key metabolic gene clusters in a vent mussel symbiont population.</title>
        <authorList>
            <person name="Ikuta T."/>
            <person name="Takaki Y."/>
            <person name="Nagai Y."/>
            <person name="Shimamura S."/>
            <person name="Tsuda M."/>
            <person name="Kawagucci S."/>
            <person name="Aoki Y."/>
            <person name="Inoue K."/>
            <person name="Teruya M."/>
            <person name="Satou K."/>
            <person name="Teruya K."/>
            <person name="Shimoji M."/>
            <person name="Tamotsu H."/>
            <person name="Hirano T."/>
            <person name="Maruyama T."/>
            <person name="Yoshida T."/>
        </authorList>
    </citation>
    <scope>NUCLEOTIDE SEQUENCE [LARGE SCALE GENOMIC DNA]</scope>
    <source>
        <strain evidence="14 15">Myojin Knoll</strain>
    </source>
</reference>
<dbReference type="KEGG" id="ebh:BSEPE_0669"/>
<keyword evidence="3" id="KW-1003">Cell membrane</keyword>
<feature type="transmembrane region" description="Helical" evidence="11">
    <location>
        <begin position="123"/>
        <end position="146"/>
    </location>
</feature>